<dbReference type="EMBL" id="JAPZBU010000003">
    <property type="protein sequence ID" value="KAJ5414697.1"/>
    <property type="molecule type" value="Genomic_DNA"/>
</dbReference>
<comment type="caution">
    <text evidence="1">The sequence shown here is derived from an EMBL/GenBank/DDBJ whole genome shotgun (WGS) entry which is preliminary data.</text>
</comment>
<organism evidence="1 2">
    <name type="scientific">Penicillium cosmopolitanum</name>
    <dbReference type="NCBI Taxonomy" id="1131564"/>
    <lineage>
        <taxon>Eukaryota</taxon>
        <taxon>Fungi</taxon>
        <taxon>Dikarya</taxon>
        <taxon>Ascomycota</taxon>
        <taxon>Pezizomycotina</taxon>
        <taxon>Eurotiomycetes</taxon>
        <taxon>Eurotiomycetidae</taxon>
        <taxon>Eurotiales</taxon>
        <taxon>Aspergillaceae</taxon>
        <taxon>Penicillium</taxon>
    </lineage>
</organism>
<dbReference type="OrthoDB" id="5986190at2759"/>
<evidence type="ECO:0008006" key="3">
    <source>
        <dbReference type="Google" id="ProtNLM"/>
    </source>
</evidence>
<dbReference type="Proteomes" id="UP001147747">
    <property type="component" value="Unassembled WGS sequence"/>
</dbReference>
<evidence type="ECO:0000313" key="1">
    <source>
        <dbReference type="EMBL" id="KAJ5414697.1"/>
    </source>
</evidence>
<evidence type="ECO:0000313" key="2">
    <source>
        <dbReference type="Proteomes" id="UP001147747"/>
    </source>
</evidence>
<sequence>MNLRERIKRQHAVKLLEQAVAIEKYALREDHPDRLASQHMLARVCQAGGQTDRALELLEHIVALRERTLSKEHPDRLASQRDYAIAYRVYQMNRAL</sequence>
<dbReference type="AlphaFoldDB" id="A0A9W9WC97"/>
<proteinExistence type="predicted"/>
<dbReference type="Gene3D" id="1.25.40.10">
    <property type="entry name" value="Tetratricopeptide repeat domain"/>
    <property type="match status" value="1"/>
</dbReference>
<reference evidence="1" key="2">
    <citation type="journal article" date="2023" name="IMA Fungus">
        <title>Comparative genomic study of the Penicillium genus elucidates a diverse pangenome and 15 lateral gene transfer events.</title>
        <authorList>
            <person name="Petersen C."/>
            <person name="Sorensen T."/>
            <person name="Nielsen M.R."/>
            <person name="Sondergaard T.E."/>
            <person name="Sorensen J.L."/>
            <person name="Fitzpatrick D.A."/>
            <person name="Frisvad J.C."/>
            <person name="Nielsen K.L."/>
        </authorList>
    </citation>
    <scope>NUCLEOTIDE SEQUENCE</scope>
    <source>
        <strain evidence="1">IBT 29677</strain>
    </source>
</reference>
<dbReference type="Pfam" id="PF13424">
    <property type="entry name" value="TPR_12"/>
    <property type="match status" value="1"/>
</dbReference>
<dbReference type="InterPro" id="IPR011990">
    <property type="entry name" value="TPR-like_helical_dom_sf"/>
</dbReference>
<dbReference type="RefSeq" id="XP_056494543.1">
    <property type="nucleotide sequence ID" value="XM_056625961.1"/>
</dbReference>
<accession>A0A9W9WC97</accession>
<dbReference type="GeneID" id="81364941"/>
<reference evidence="1" key="1">
    <citation type="submission" date="2022-12" db="EMBL/GenBank/DDBJ databases">
        <authorList>
            <person name="Petersen C."/>
        </authorList>
    </citation>
    <scope>NUCLEOTIDE SEQUENCE</scope>
    <source>
        <strain evidence="1">IBT 29677</strain>
    </source>
</reference>
<name>A0A9W9WC97_9EURO</name>
<gene>
    <name evidence="1" type="ORF">N7509_001324</name>
</gene>
<keyword evidence="2" id="KW-1185">Reference proteome</keyword>
<dbReference type="SUPFAM" id="SSF48452">
    <property type="entry name" value="TPR-like"/>
    <property type="match status" value="1"/>
</dbReference>
<protein>
    <recommendedName>
        <fullName evidence="3">Kinesin light chain</fullName>
    </recommendedName>
</protein>